<comment type="subunit">
    <text evidence="2">Homodimer.</text>
</comment>
<protein>
    <submittedName>
        <fullName evidence="8">Aspartate aminotransferase</fullName>
    </submittedName>
</protein>
<dbReference type="GO" id="GO:0030170">
    <property type="term" value="F:pyridoxal phosphate binding"/>
    <property type="evidence" value="ECO:0007669"/>
    <property type="project" value="InterPro"/>
</dbReference>
<dbReference type="EMBL" id="PUHP01001615">
    <property type="protein sequence ID" value="TQN65461.1"/>
    <property type="molecule type" value="Genomic_DNA"/>
</dbReference>
<evidence type="ECO:0000256" key="1">
    <source>
        <dbReference type="ARBA" id="ARBA00001933"/>
    </source>
</evidence>
<comment type="caution">
    <text evidence="8">The sequence shown here is derived from an EMBL/GenBank/DDBJ whole genome shotgun (WGS) entry which is preliminary data.</text>
</comment>
<keyword evidence="4 8" id="KW-0808">Transferase</keyword>
<keyword evidence="3 8" id="KW-0032">Aminotransferase</keyword>
<dbReference type="InterPro" id="IPR004839">
    <property type="entry name" value="Aminotransferase_I/II_large"/>
</dbReference>
<name>A0A5Q4BFB2_9PEZI</name>
<evidence type="ECO:0000256" key="6">
    <source>
        <dbReference type="SAM" id="MobiDB-lite"/>
    </source>
</evidence>
<dbReference type="Pfam" id="PF00155">
    <property type="entry name" value="Aminotran_1_2"/>
    <property type="match status" value="1"/>
</dbReference>
<evidence type="ECO:0000256" key="2">
    <source>
        <dbReference type="ARBA" id="ARBA00011738"/>
    </source>
</evidence>
<dbReference type="PANTHER" id="PTHR11879:SF20">
    <property type="entry name" value="ASPARTATE AMINOTRANSFERASE"/>
    <property type="match status" value="1"/>
</dbReference>
<reference evidence="8 9" key="1">
    <citation type="journal article" date="2019" name="Sci. Rep.">
        <title>Colletotrichum shisoi sp. nov., an anthracnose pathogen of Perilla frutescens in Japan: molecular phylogenetic, morphological and genomic evidence.</title>
        <authorList>
            <person name="Gan P."/>
            <person name="Tsushima A."/>
            <person name="Hiroyama R."/>
            <person name="Narusaka M."/>
            <person name="Takano Y."/>
            <person name="Narusaka Y."/>
            <person name="Kawaradani M."/>
            <person name="Damm U."/>
            <person name="Shirasu K."/>
        </authorList>
    </citation>
    <scope>NUCLEOTIDE SEQUENCE [LARGE SCALE GENOMIC DNA]</scope>
    <source>
        <strain evidence="8 9">PG-2018a</strain>
    </source>
</reference>
<dbReference type="Proteomes" id="UP000326340">
    <property type="component" value="Unassembled WGS sequence"/>
</dbReference>
<evidence type="ECO:0000256" key="3">
    <source>
        <dbReference type="ARBA" id="ARBA00022576"/>
    </source>
</evidence>
<dbReference type="AlphaFoldDB" id="A0A5Q4BFB2"/>
<evidence type="ECO:0000259" key="7">
    <source>
        <dbReference type="Pfam" id="PF00155"/>
    </source>
</evidence>
<organism evidence="8 9">
    <name type="scientific">Colletotrichum shisoi</name>
    <dbReference type="NCBI Taxonomy" id="2078593"/>
    <lineage>
        <taxon>Eukaryota</taxon>
        <taxon>Fungi</taxon>
        <taxon>Dikarya</taxon>
        <taxon>Ascomycota</taxon>
        <taxon>Pezizomycotina</taxon>
        <taxon>Sordariomycetes</taxon>
        <taxon>Hypocreomycetidae</taxon>
        <taxon>Glomerellales</taxon>
        <taxon>Glomerellaceae</taxon>
        <taxon>Colletotrichum</taxon>
        <taxon>Colletotrichum destructivum species complex</taxon>
    </lineage>
</organism>
<proteinExistence type="predicted"/>
<dbReference type="GO" id="GO:0005829">
    <property type="term" value="C:cytosol"/>
    <property type="evidence" value="ECO:0007669"/>
    <property type="project" value="TreeGrafter"/>
</dbReference>
<evidence type="ECO:0000256" key="4">
    <source>
        <dbReference type="ARBA" id="ARBA00022679"/>
    </source>
</evidence>
<feature type="region of interest" description="Disordered" evidence="6">
    <location>
        <begin position="199"/>
        <end position="240"/>
    </location>
</feature>
<feature type="domain" description="Aminotransferase class I/classII large" evidence="7">
    <location>
        <begin position="23"/>
        <end position="198"/>
    </location>
</feature>
<dbReference type="InterPro" id="IPR015421">
    <property type="entry name" value="PyrdxlP-dep_Trfase_major"/>
</dbReference>
<dbReference type="InterPro" id="IPR015424">
    <property type="entry name" value="PyrdxlP-dep_Trfase"/>
</dbReference>
<sequence length="240" mass="26095">MTTYTARSLSTWEPHRTISSPTAHDTPRITTLVRQGTGANSLVAKFVQKNARASAVWLPDPTWIDHADIGHDNAPGVRVRKYPYYNAVTRSFDFDAMMARLECDAREDDVVLLHACAHNPTGLDPSESQRAGFADLCRRKKLFVVFDLAYQGFASGDLAKDAWAVRSFLDSSPLEFAVCRSFSKNLGLYGERVTGHYTSSCPAPGPRTGPAVENAPGRQSTAPPSPSRHSLGAAWQSGAG</sequence>
<dbReference type="OrthoDB" id="550424at2759"/>
<dbReference type="PRINTS" id="PR00799">
    <property type="entry name" value="TRANSAMINASE"/>
</dbReference>
<dbReference type="InterPro" id="IPR000796">
    <property type="entry name" value="Asp_trans"/>
</dbReference>
<gene>
    <name evidence="8" type="primary">Got2-1</name>
    <name evidence="8" type="ORF">CSHISOI_10127</name>
</gene>
<keyword evidence="5" id="KW-0663">Pyridoxal phosphate</keyword>
<accession>A0A5Q4BFB2</accession>
<evidence type="ECO:0000256" key="5">
    <source>
        <dbReference type="ARBA" id="ARBA00022898"/>
    </source>
</evidence>
<comment type="cofactor">
    <cofactor evidence="1">
        <name>pyridoxal 5'-phosphate</name>
        <dbReference type="ChEBI" id="CHEBI:597326"/>
    </cofactor>
</comment>
<dbReference type="GO" id="GO:0004069">
    <property type="term" value="F:L-aspartate:2-oxoglutarate aminotransferase activity"/>
    <property type="evidence" value="ECO:0007669"/>
    <property type="project" value="TreeGrafter"/>
</dbReference>
<evidence type="ECO:0000313" key="9">
    <source>
        <dbReference type="Proteomes" id="UP000326340"/>
    </source>
</evidence>
<keyword evidence="9" id="KW-1185">Reference proteome</keyword>
<dbReference type="Gene3D" id="3.40.640.10">
    <property type="entry name" value="Type I PLP-dependent aspartate aminotransferase-like (Major domain)"/>
    <property type="match status" value="1"/>
</dbReference>
<evidence type="ECO:0000313" key="8">
    <source>
        <dbReference type="EMBL" id="TQN65461.1"/>
    </source>
</evidence>
<dbReference type="PANTHER" id="PTHR11879">
    <property type="entry name" value="ASPARTATE AMINOTRANSFERASE"/>
    <property type="match status" value="1"/>
</dbReference>
<dbReference type="GO" id="GO:0006532">
    <property type="term" value="P:aspartate biosynthetic process"/>
    <property type="evidence" value="ECO:0007669"/>
    <property type="project" value="TreeGrafter"/>
</dbReference>
<dbReference type="SUPFAM" id="SSF53383">
    <property type="entry name" value="PLP-dependent transferases"/>
    <property type="match status" value="1"/>
</dbReference>